<dbReference type="Proteomes" id="UP001652620">
    <property type="component" value="Chromosome 5"/>
</dbReference>
<gene>
    <name evidence="4" type="primary">LOC105229023</name>
</gene>
<evidence type="ECO:0000259" key="1">
    <source>
        <dbReference type="Pfam" id="PF22576"/>
    </source>
</evidence>
<reference evidence="2" key="1">
    <citation type="journal article" date="2014" name="BMC Genomics">
        <title>Characterizing the developmental transcriptome of the oriental fruit fly, Bactrocera dorsalis (Diptera: Tephritidae) through comparative genomic analysis with Drosophila melanogaster utilizing modENCODE datasets.</title>
        <authorList>
            <person name="Geib S.M."/>
            <person name="Calla B."/>
            <person name="Hall B."/>
            <person name="Hou S."/>
            <person name="Manoukis N.C."/>
        </authorList>
    </citation>
    <scope>NUCLEOTIDE SEQUENCE</scope>
    <source>
        <strain evidence="2">Punador</strain>
    </source>
</reference>
<evidence type="ECO:0000313" key="4">
    <source>
        <dbReference type="RefSeq" id="XP_049313295.1"/>
    </source>
</evidence>
<dbReference type="AlphaFoldDB" id="A0A034W835"/>
<organism evidence="2">
    <name type="scientific">Bactrocera dorsalis</name>
    <name type="common">Oriental fruit fly</name>
    <name type="synonym">Dacus dorsalis</name>
    <dbReference type="NCBI Taxonomy" id="27457"/>
    <lineage>
        <taxon>Eukaryota</taxon>
        <taxon>Metazoa</taxon>
        <taxon>Ecdysozoa</taxon>
        <taxon>Arthropoda</taxon>
        <taxon>Hexapoda</taxon>
        <taxon>Insecta</taxon>
        <taxon>Pterygota</taxon>
        <taxon>Neoptera</taxon>
        <taxon>Endopterygota</taxon>
        <taxon>Diptera</taxon>
        <taxon>Brachycera</taxon>
        <taxon>Muscomorpha</taxon>
        <taxon>Tephritoidea</taxon>
        <taxon>Tephritidae</taxon>
        <taxon>Bactrocera</taxon>
        <taxon>Bactrocera</taxon>
    </lineage>
</organism>
<keyword evidence="3" id="KW-1185">Reference proteome</keyword>
<sequence length="647" mass="72425">MAQNFLYMFEFVVDDLLITRPNHCAPEEYPTCCEISFRSSVFVSICDREFGQCVDVCAPKCGKCCLFSLESPVTDKDRLLIHIYKKKTDKCKFLVGATDIPIKPLFDKVTESFNIENPNWLEQLVKHTARMPDPKTPSKTTVVDNDCDDETFGRREQMCPTSELTKRLLPLFNMKHMQTGNLVLIMRLVCNGPTIVSSFPFSRICSTACGKKVTPCPSTCPAIASKPQSVCPMPDPCAPDPEKKKPICRRYFACNADKGCPCEECEDYCDRECPSGCKKKKKQPSQNICCPPPPPCCSPPPCCPPPPPCCPQPDPCQQKKEPRTDMCQRYFSNEPKGCTCEECMDECEAGSTEEESDSCQQCVPPQIMPPCFIVPTKPEPGPEAYEEFEACLNGSGLVIRVLKNTHQVESIDDGVQDNLDSGSDCDGKNNADNNNNNRCETINEILQRSNFAKNHVKRRTNGHIINGPKLPKIRANIKYAGNDSCEPDNYCVPFNKIKSICNAEQKLELYRRKGPCCTDDCGPIAPPLHPQDVRNCCLQVDPQEIKDTLKGINADTRKKGIEVCYKTCEDTDSDVFLVKLGNKQQHRRKRNTIEIELKTPKQPIVLPKQKMTTETQITDKELDEALAALCGGKKKGKKGKKGKKKKK</sequence>
<dbReference type="Pfam" id="PF22576">
    <property type="entry name" value="Bfc"/>
    <property type="match status" value="1"/>
</dbReference>
<dbReference type="GeneID" id="105229023"/>
<dbReference type="InterPro" id="IPR054459">
    <property type="entry name" value="Bfc_dom"/>
</dbReference>
<dbReference type="OMA" id="YFACNAD"/>
<dbReference type="OrthoDB" id="6624851at2759"/>
<dbReference type="EMBL" id="GAKP01008078">
    <property type="protein sequence ID" value="JAC50874.1"/>
    <property type="molecule type" value="Transcribed_RNA"/>
</dbReference>
<proteinExistence type="predicted"/>
<evidence type="ECO:0000313" key="2">
    <source>
        <dbReference type="EMBL" id="JAC50874.1"/>
    </source>
</evidence>
<feature type="domain" description="Transcriptional cofactor Bfc" evidence="1">
    <location>
        <begin position="117"/>
        <end position="193"/>
    </location>
</feature>
<dbReference type="KEGG" id="bdr:105229023"/>
<protein>
    <submittedName>
        <fullName evidence="4">Uncharacterized protein LOC105229023</fullName>
    </submittedName>
</protein>
<dbReference type="RefSeq" id="XP_049313295.1">
    <property type="nucleotide sequence ID" value="XM_049457338.1"/>
</dbReference>
<accession>A0A034W835</accession>
<name>A0A034W835_BACDO</name>
<evidence type="ECO:0000313" key="3">
    <source>
        <dbReference type="Proteomes" id="UP001652620"/>
    </source>
</evidence>
<reference evidence="4" key="2">
    <citation type="submission" date="2025-05" db="UniProtKB">
        <authorList>
            <consortium name="RefSeq"/>
        </authorList>
    </citation>
    <scope>IDENTIFICATION</scope>
    <source>
        <tissue evidence="4">Adult</tissue>
    </source>
</reference>